<dbReference type="AlphaFoldDB" id="A0A9P9Y276"/>
<evidence type="ECO:0000256" key="5">
    <source>
        <dbReference type="ARBA" id="ARBA00022516"/>
    </source>
</evidence>
<reference evidence="15" key="2">
    <citation type="submission" date="2022-07" db="EMBL/GenBank/DDBJ databases">
        <authorList>
            <person name="Goncalves M.F.M."/>
            <person name="Hilario S."/>
            <person name="Van De Peer Y."/>
            <person name="Esteves A.C."/>
            <person name="Alves A."/>
        </authorList>
    </citation>
    <scope>NUCLEOTIDE SEQUENCE</scope>
    <source>
        <strain evidence="15">MUM 19.33</strain>
    </source>
</reference>
<gene>
    <name evidence="15" type="ORF">J7T54_002393</name>
</gene>
<reference evidence="15" key="1">
    <citation type="journal article" date="2021" name="J Fungi (Basel)">
        <title>Genomic and Metabolomic Analyses of the Marine Fungus Emericellopsis cladophorae: Insights into Saltwater Adaptability Mechanisms and Its Biosynthetic Potential.</title>
        <authorList>
            <person name="Goncalves M.F.M."/>
            <person name="Hilario S."/>
            <person name="Van de Peer Y."/>
            <person name="Esteves A.C."/>
            <person name="Alves A."/>
        </authorList>
    </citation>
    <scope>NUCLEOTIDE SEQUENCE</scope>
    <source>
        <strain evidence="15">MUM 19.33</strain>
    </source>
</reference>
<evidence type="ECO:0000256" key="4">
    <source>
        <dbReference type="ARBA" id="ARBA00013122"/>
    </source>
</evidence>
<dbReference type="GeneID" id="75828905"/>
<dbReference type="GO" id="GO:0005789">
    <property type="term" value="C:endoplasmic reticulum membrane"/>
    <property type="evidence" value="ECO:0007669"/>
    <property type="project" value="UniProtKB-SubCell"/>
</dbReference>
<keyword evidence="12 14" id="KW-0456">Lyase</keyword>
<dbReference type="InterPro" id="IPR007482">
    <property type="entry name" value="Tyr_Pase-like_PTPLA"/>
</dbReference>
<dbReference type="Pfam" id="PF04387">
    <property type="entry name" value="PTPLA"/>
    <property type="match status" value="1"/>
</dbReference>
<evidence type="ECO:0000256" key="7">
    <source>
        <dbReference type="ARBA" id="ARBA00022832"/>
    </source>
</evidence>
<comment type="caution">
    <text evidence="15">The sequence shown here is derived from an EMBL/GenBank/DDBJ whole genome shotgun (WGS) entry which is preliminary data.</text>
</comment>
<organism evidence="15 16">
    <name type="scientific">Emericellopsis cladophorae</name>
    <dbReference type="NCBI Taxonomy" id="2686198"/>
    <lineage>
        <taxon>Eukaryota</taxon>
        <taxon>Fungi</taxon>
        <taxon>Dikarya</taxon>
        <taxon>Ascomycota</taxon>
        <taxon>Pezizomycotina</taxon>
        <taxon>Sordariomycetes</taxon>
        <taxon>Hypocreomycetidae</taxon>
        <taxon>Hypocreales</taxon>
        <taxon>Bionectriaceae</taxon>
        <taxon>Emericellopsis</taxon>
    </lineage>
</organism>
<comment type="similarity">
    <text evidence="3 14">Belongs to the very long-chain fatty acids dehydratase HACD family.</text>
</comment>
<name>A0A9P9Y276_9HYPO</name>
<dbReference type="PANTHER" id="PTHR11035:SF3">
    <property type="entry name" value="VERY-LONG-CHAIN (3R)-3-HYDROXYACYL-COA DEHYDRATASE"/>
    <property type="match status" value="1"/>
</dbReference>
<accession>A0A9P9Y276</accession>
<feature type="transmembrane region" description="Helical" evidence="14">
    <location>
        <begin position="148"/>
        <end position="169"/>
    </location>
</feature>
<evidence type="ECO:0000256" key="13">
    <source>
        <dbReference type="ARBA" id="ARBA00036671"/>
    </source>
</evidence>
<proteinExistence type="inferred from homology"/>
<dbReference type="OrthoDB" id="46988at2759"/>
<evidence type="ECO:0000256" key="1">
    <source>
        <dbReference type="ARBA" id="ARBA00004141"/>
    </source>
</evidence>
<evidence type="ECO:0000256" key="2">
    <source>
        <dbReference type="ARBA" id="ARBA00005194"/>
    </source>
</evidence>
<comment type="subcellular location">
    <subcellularLocation>
        <location evidence="14">Endoplasmic reticulum membrane</location>
        <topology evidence="14">Multi-pass membrane protein</topology>
    </subcellularLocation>
    <subcellularLocation>
        <location evidence="1">Membrane</location>
        <topology evidence="1">Multi-pass membrane protein</topology>
    </subcellularLocation>
</comment>
<comment type="pathway">
    <text evidence="2 14">Lipid metabolism; fatty acid biosynthesis.</text>
</comment>
<sequence length="223" mass="24841">MARPSNPQRKPASALKTNYLVLYNVVSAFAWSVVLSSTVKAVTTRGPTHVLAEVGEWTKWTQTAAALEILHSLLGIVRAPVFTTIMQVSSRLLLVWGIVQPFPHVALDPFYASMLLAWSLTEVIRYSFFAVTLSVGSDAFYPITWLRYNTFFVLYPVGITSECMLIYKAMEPATKAYGPGAYYALAGVLAVYVPGSYILFTYMMKQRSKVMRSLKQKDGKATQ</sequence>
<evidence type="ECO:0000256" key="11">
    <source>
        <dbReference type="ARBA" id="ARBA00023160"/>
    </source>
</evidence>
<keyword evidence="7 14" id="KW-0276">Fatty acid metabolism</keyword>
<dbReference type="Proteomes" id="UP001055219">
    <property type="component" value="Unassembled WGS sequence"/>
</dbReference>
<feature type="transmembrane region" description="Helical" evidence="14">
    <location>
        <begin position="181"/>
        <end position="202"/>
    </location>
</feature>
<comment type="catalytic activity">
    <reaction evidence="13 14">
        <text>a very-long-chain (3R)-3-hydroxyacyl-CoA = a very-long-chain (2E)-enoyl-CoA + H2O</text>
        <dbReference type="Rhea" id="RHEA:45812"/>
        <dbReference type="ChEBI" id="CHEBI:15377"/>
        <dbReference type="ChEBI" id="CHEBI:83728"/>
        <dbReference type="ChEBI" id="CHEBI:85440"/>
        <dbReference type="EC" id="4.2.1.134"/>
    </reaction>
</comment>
<evidence type="ECO:0000313" key="16">
    <source>
        <dbReference type="Proteomes" id="UP001055219"/>
    </source>
</evidence>
<protein>
    <recommendedName>
        <fullName evidence="4 14">Very-long-chain (3R)-3-hydroxyacyl-CoA dehydratase</fullName>
        <ecNumber evidence="4 14">4.2.1.134</ecNumber>
    </recommendedName>
</protein>
<evidence type="ECO:0000256" key="6">
    <source>
        <dbReference type="ARBA" id="ARBA00022692"/>
    </source>
</evidence>
<keyword evidence="8 14" id="KW-1133">Transmembrane helix</keyword>
<dbReference type="GO" id="GO:0030148">
    <property type="term" value="P:sphingolipid biosynthetic process"/>
    <property type="evidence" value="ECO:0007669"/>
    <property type="project" value="TreeGrafter"/>
</dbReference>
<evidence type="ECO:0000256" key="9">
    <source>
        <dbReference type="ARBA" id="ARBA00023098"/>
    </source>
</evidence>
<keyword evidence="11 14" id="KW-0275">Fatty acid biosynthesis</keyword>
<comment type="function">
    <text evidence="14">Catalyzes the third of the four reactions of the long-chain fatty acids elongation cycle. This endoplasmic reticulum-bound enzymatic process, allows the addition of two carbons to the chain of long- and very long-chain fatty acids/VLCFAs per cycle. This enzyme catalyzes the dehydration of the 3-hydroxyacyl-CoA intermediate into trans-2,3-enoyl-CoA, within each cycle of fatty acid elongation. Thereby, it participates to the production of VLCFAs of different chain lengths that are involved in multiple biological processes as precursors of membrane lipids and lipid mediators.</text>
</comment>
<evidence type="ECO:0000313" key="15">
    <source>
        <dbReference type="EMBL" id="KAI6782156.1"/>
    </source>
</evidence>
<evidence type="ECO:0000256" key="8">
    <source>
        <dbReference type="ARBA" id="ARBA00022989"/>
    </source>
</evidence>
<keyword evidence="9 14" id="KW-0443">Lipid metabolism</keyword>
<feature type="transmembrane region" description="Helical" evidence="14">
    <location>
        <begin position="21"/>
        <end position="43"/>
    </location>
</feature>
<dbReference type="GO" id="GO:0042761">
    <property type="term" value="P:very long-chain fatty acid biosynthetic process"/>
    <property type="evidence" value="ECO:0007669"/>
    <property type="project" value="TreeGrafter"/>
</dbReference>
<keyword evidence="16" id="KW-1185">Reference proteome</keyword>
<evidence type="ECO:0000256" key="10">
    <source>
        <dbReference type="ARBA" id="ARBA00023136"/>
    </source>
</evidence>
<comment type="caution">
    <text evidence="14">Lacks conserved residue(s) required for the propagation of feature annotation.</text>
</comment>
<keyword evidence="14" id="KW-0256">Endoplasmic reticulum</keyword>
<dbReference type="EC" id="4.2.1.134" evidence="4 14"/>
<keyword evidence="6 14" id="KW-0812">Transmembrane</keyword>
<keyword evidence="10 14" id="KW-0472">Membrane</keyword>
<evidence type="ECO:0000256" key="3">
    <source>
        <dbReference type="ARBA" id="ARBA00007811"/>
    </source>
</evidence>
<dbReference type="EMBL" id="JAGIXG020000015">
    <property type="protein sequence ID" value="KAI6782156.1"/>
    <property type="molecule type" value="Genomic_DNA"/>
</dbReference>
<evidence type="ECO:0000256" key="14">
    <source>
        <dbReference type="RuleBase" id="RU363109"/>
    </source>
</evidence>
<dbReference type="PANTHER" id="PTHR11035">
    <property type="entry name" value="VERY-LONG-CHAIN (3R)-3-HYDROXYACYL-COA DEHYDRATASE"/>
    <property type="match status" value="1"/>
</dbReference>
<dbReference type="RefSeq" id="XP_051363012.1">
    <property type="nucleotide sequence ID" value="XM_051505567.1"/>
</dbReference>
<keyword evidence="5 14" id="KW-0444">Lipid biosynthesis</keyword>
<dbReference type="GO" id="GO:0102158">
    <property type="term" value="F:very-long-chain (3R)-3-hydroxyacyl-CoA dehydratase activity"/>
    <property type="evidence" value="ECO:0007669"/>
    <property type="project" value="UniProtKB-EC"/>
</dbReference>
<dbReference type="GO" id="GO:0030497">
    <property type="term" value="P:fatty acid elongation"/>
    <property type="evidence" value="ECO:0007669"/>
    <property type="project" value="TreeGrafter"/>
</dbReference>
<evidence type="ECO:0000256" key="12">
    <source>
        <dbReference type="ARBA" id="ARBA00023239"/>
    </source>
</evidence>
<feature type="transmembrane region" description="Helical" evidence="14">
    <location>
        <begin position="123"/>
        <end position="141"/>
    </location>
</feature>